<accession>A0A2K9NGA6</accession>
<dbReference type="PANTHER" id="PTHR36573:SF1">
    <property type="entry name" value="INTERMEMBRANE PHOSPHOLIPID TRANSPORT SYSTEM BINDING PROTEIN MLAC"/>
    <property type="match status" value="1"/>
</dbReference>
<dbReference type="InterPro" id="IPR008869">
    <property type="entry name" value="MlaC/ttg2D"/>
</dbReference>
<dbReference type="OrthoDB" id="8099120at2"/>
<dbReference type="InterPro" id="IPR006311">
    <property type="entry name" value="TAT_signal"/>
</dbReference>
<proteinExistence type="predicted"/>
<dbReference type="Pfam" id="PF05494">
    <property type="entry name" value="MlaC"/>
    <property type="match status" value="1"/>
</dbReference>
<reference evidence="2 3" key="1">
    <citation type="submission" date="2017-12" db="EMBL/GenBank/DDBJ databases">
        <title>Genomes of bacteria within cyanobacterial aggregates.</title>
        <authorList>
            <person name="Cai H."/>
        </authorList>
    </citation>
    <scope>NUCLEOTIDE SEQUENCE [LARGE SCALE GENOMIC DNA]</scope>
    <source>
        <strain evidence="2 3">TH16</strain>
    </source>
</reference>
<sequence>MQTQNRRSPLAAAAFWMLAGVAAVAVPVLAPTAVQAQAAKGQASADFVQGLGDKAIATLADPKVSKDQAKAVFRDLLNQNFDINTISRFVLGRYWNVATDAQKKEYQTLFEQMIVEVYAERFSQYAGEKFKVGGAQASGDNDAVVSSQVLRPNGQPPVNVSWRVRSKDGSFKIIDVIVENVSMSVTQRSEFASLIESNGGKFEALLEALRQRIQTAATK</sequence>
<dbReference type="Gene3D" id="3.10.450.710">
    <property type="entry name" value="Tgt2/MlaC"/>
    <property type="match status" value="1"/>
</dbReference>
<dbReference type="EMBL" id="CP025611">
    <property type="protein sequence ID" value="AUN31566.1"/>
    <property type="molecule type" value="Genomic_DNA"/>
</dbReference>
<organism evidence="2 3">
    <name type="scientific">Niveispirillum cyanobacteriorum</name>
    <dbReference type="NCBI Taxonomy" id="1612173"/>
    <lineage>
        <taxon>Bacteria</taxon>
        <taxon>Pseudomonadati</taxon>
        <taxon>Pseudomonadota</taxon>
        <taxon>Alphaproteobacteria</taxon>
        <taxon>Rhodospirillales</taxon>
        <taxon>Azospirillaceae</taxon>
        <taxon>Niveispirillum</taxon>
    </lineage>
</organism>
<dbReference type="KEGG" id="ncb:C0V82_00520"/>
<dbReference type="AlphaFoldDB" id="A0A2K9NGA6"/>
<dbReference type="InterPro" id="IPR042245">
    <property type="entry name" value="Tgt2/MlaC_sf"/>
</dbReference>
<dbReference type="PROSITE" id="PS51318">
    <property type="entry name" value="TAT"/>
    <property type="match status" value="1"/>
</dbReference>
<feature type="signal peptide" evidence="1">
    <location>
        <begin position="1"/>
        <end position="25"/>
    </location>
</feature>
<name>A0A2K9NGA6_9PROT</name>
<keyword evidence="1" id="KW-0732">Signal</keyword>
<keyword evidence="3" id="KW-1185">Reference proteome</keyword>
<evidence type="ECO:0000256" key="1">
    <source>
        <dbReference type="SAM" id="SignalP"/>
    </source>
</evidence>
<dbReference type="Proteomes" id="UP000234752">
    <property type="component" value="Chromosome eg_1"/>
</dbReference>
<evidence type="ECO:0000313" key="3">
    <source>
        <dbReference type="Proteomes" id="UP000234752"/>
    </source>
</evidence>
<dbReference type="RefSeq" id="WP_102113139.1">
    <property type="nucleotide sequence ID" value="NZ_BMGN01000005.1"/>
</dbReference>
<dbReference type="PIRSF" id="PIRSF004649">
    <property type="entry name" value="MlaC"/>
    <property type="match status" value="1"/>
</dbReference>
<gene>
    <name evidence="2" type="ORF">C0V82_00520</name>
</gene>
<evidence type="ECO:0000313" key="2">
    <source>
        <dbReference type="EMBL" id="AUN31566.1"/>
    </source>
</evidence>
<dbReference type="PANTHER" id="PTHR36573">
    <property type="entry name" value="INTERMEMBRANE PHOSPHOLIPID TRANSPORT SYSTEM BINDING PROTEIN MLAC"/>
    <property type="match status" value="1"/>
</dbReference>
<protein>
    <submittedName>
        <fullName evidence="2">Toluene tolerance protein</fullName>
    </submittedName>
</protein>
<feature type="chain" id="PRO_5014837011" evidence="1">
    <location>
        <begin position="26"/>
        <end position="219"/>
    </location>
</feature>